<dbReference type="Proteomes" id="UP001162501">
    <property type="component" value="Chromosome 33"/>
</dbReference>
<sequence>MRGRRRARTAPLPAGCGGVRGQQGRRPRDSSVRLLGPQAVRRGRPSCPTGVWDGPGGGGAPRGAHVVPPGAATAPPPQRGRPRRPLAAAGEGYAALQSRLRTTRHAAPSGLRRGHTCYVTVKPAARVRVPGTHVWVWWGLRAPPRPARSDREQTLGR</sequence>
<name>A0AC59ZRZ0_RANTA</name>
<organism evidence="1 2">
    <name type="scientific">Rangifer tarandus platyrhynchus</name>
    <name type="common">Svalbard reindeer</name>
    <dbReference type="NCBI Taxonomy" id="3082113"/>
    <lineage>
        <taxon>Eukaryota</taxon>
        <taxon>Metazoa</taxon>
        <taxon>Chordata</taxon>
        <taxon>Craniata</taxon>
        <taxon>Vertebrata</taxon>
        <taxon>Euteleostomi</taxon>
        <taxon>Mammalia</taxon>
        <taxon>Eutheria</taxon>
        <taxon>Laurasiatheria</taxon>
        <taxon>Artiodactyla</taxon>
        <taxon>Ruminantia</taxon>
        <taxon>Pecora</taxon>
        <taxon>Cervidae</taxon>
        <taxon>Odocoileinae</taxon>
        <taxon>Rangifer</taxon>
    </lineage>
</organism>
<reference evidence="1" key="2">
    <citation type="submission" date="2025-03" db="EMBL/GenBank/DDBJ databases">
        <authorList>
            <consortium name="ELIXIR-Norway"/>
            <consortium name="Elixir Norway"/>
        </authorList>
    </citation>
    <scope>NUCLEOTIDE SEQUENCE</scope>
</reference>
<evidence type="ECO:0000313" key="1">
    <source>
        <dbReference type="EMBL" id="CAN0494594.1"/>
    </source>
</evidence>
<evidence type="ECO:0000313" key="2">
    <source>
        <dbReference type="Proteomes" id="UP001162501"/>
    </source>
</evidence>
<protein>
    <submittedName>
        <fullName evidence="1">Uncharacterized protein</fullName>
    </submittedName>
</protein>
<accession>A0AC59ZRZ0</accession>
<dbReference type="EMBL" id="OX596117">
    <property type="protein sequence ID" value="CAN0494594.1"/>
    <property type="molecule type" value="Genomic_DNA"/>
</dbReference>
<reference evidence="1" key="1">
    <citation type="submission" date="2023-05" db="EMBL/GenBank/DDBJ databases">
        <authorList>
            <consortium name="ELIXIR-Norway"/>
        </authorList>
    </citation>
    <scope>NUCLEOTIDE SEQUENCE</scope>
</reference>
<proteinExistence type="predicted"/>
<gene>
    <name evidence="1" type="ORF">MRATA1EN22A_LOCUS21894</name>
</gene>